<dbReference type="GO" id="GO:0003677">
    <property type="term" value="F:DNA binding"/>
    <property type="evidence" value="ECO:0007669"/>
    <property type="project" value="InterPro"/>
</dbReference>
<keyword evidence="4" id="KW-1185">Reference proteome</keyword>
<evidence type="ECO:0000256" key="2">
    <source>
        <dbReference type="SAM" id="MobiDB-lite"/>
    </source>
</evidence>
<evidence type="ECO:0000313" key="3">
    <source>
        <dbReference type="EMBL" id="SEG64223.1"/>
    </source>
</evidence>
<feature type="compositionally biased region" description="Basic residues" evidence="2">
    <location>
        <begin position="146"/>
        <end position="158"/>
    </location>
</feature>
<dbReference type="Pfam" id="PF05443">
    <property type="entry name" value="ROS_MUCR"/>
    <property type="match status" value="1"/>
</dbReference>
<sequence length="158" mass="16540">MSENNNEELLGLSAMIVAAYVAHNNVPRADLAGLIESTHAALGGLGAEAAPPPAAPLVPAVSIRKSVTPEAIICLEDGKSFKSLKRHLGNKYGLTPEQYRTKWGLPADYPMVAPAYSEARSALAKAAGLGRKSVKAPEPVEPAKPVKAKRTPKAKVPA</sequence>
<dbReference type="EMBL" id="FNUY01000008">
    <property type="protein sequence ID" value="SEG64223.1"/>
    <property type="molecule type" value="Genomic_DNA"/>
</dbReference>
<comment type="similarity">
    <text evidence="1">Belongs to the ros/MucR family.</text>
</comment>
<accession>A0A1H6BU89</accession>
<evidence type="ECO:0000256" key="1">
    <source>
        <dbReference type="ARBA" id="ARBA00007031"/>
    </source>
</evidence>
<dbReference type="InterPro" id="IPR041920">
    <property type="entry name" value="ROS/MUCR_sf"/>
</dbReference>
<dbReference type="AlphaFoldDB" id="A0A1H6BU89"/>
<gene>
    <name evidence="3" type="ORF">SAMN04488115_10876</name>
</gene>
<dbReference type="Proteomes" id="UP000236743">
    <property type="component" value="Unassembled WGS sequence"/>
</dbReference>
<dbReference type="Gene3D" id="1.10.10.1550">
    <property type="entry name" value="ROS/MUCR transcriptional regulator protein"/>
    <property type="match status" value="1"/>
</dbReference>
<name>A0A1H6BU89_9HYPH</name>
<protein>
    <submittedName>
        <fullName evidence="3">Transcriptional regulator, MucR family</fullName>
    </submittedName>
</protein>
<dbReference type="GO" id="GO:0006355">
    <property type="term" value="P:regulation of DNA-templated transcription"/>
    <property type="evidence" value="ECO:0007669"/>
    <property type="project" value="InterPro"/>
</dbReference>
<evidence type="ECO:0000313" key="4">
    <source>
        <dbReference type="Proteomes" id="UP000236743"/>
    </source>
</evidence>
<organism evidence="3 4">
    <name type="scientific">Bosea lathyri</name>
    <dbReference type="NCBI Taxonomy" id="1036778"/>
    <lineage>
        <taxon>Bacteria</taxon>
        <taxon>Pseudomonadati</taxon>
        <taxon>Pseudomonadota</taxon>
        <taxon>Alphaproteobacteria</taxon>
        <taxon>Hyphomicrobiales</taxon>
        <taxon>Boseaceae</taxon>
        <taxon>Bosea</taxon>
    </lineage>
</organism>
<dbReference type="OrthoDB" id="9809693at2"/>
<proteinExistence type="inferred from homology"/>
<dbReference type="InterPro" id="IPR008807">
    <property type="entry name" value="ROS_MUCR"/>
</dbReference>
<dbReference type="RefSeq" id="WP_103874040.1">
    <property type="nucleotide sequence ID" value="NZ_FNUY01000008.1"/>
</dbReference>
<reference evidence="3 4" key="1">
    <citation type="submission" date="2016-10" db="EMBL/GenBank/DDBJ databases">
        <authorList>
            <person name="de Groot N.N."/>
        </authorList>
    </citation>
    <scope>NUCLEOTIDE SEQUENCE [LARGE SCALE GENOMIC DNA]</scope>
    <source>
        <strain evidence="3 4">DSM 26656</strain>
    </source>
</reference>
<dbReference type="GO" id="GO:0008270">
    <property type="term" value="F:zinc ion binding"/>
    <property type="evidence" value="ECO:0007669"/>
    <property type="project" value="InterPro"/>
</dbReference>
<feature type="region of interest" description="Disordered" evidence="2">
    <location>
        <begin position="127"/>
        <end position="158"/>
    </location>
</feature>